<keyword evidence="7" id="KW-0406">Ion transport</keyword>
<dbReference type="GO" id="GO:0005886">
    <property type="term" value="C:plasma membrane"/>
    <property type="evidence" value="ECO:0007669"/>
    <property type="project" value="UniProtKB-SubCell"/>
</dbReference>
<feature type="transmembrane region" description="Helical" evidence="9">
    <location>
        <begin position="379"/>
        <end position="398"/>
    </location>
</feature>
<dbReference type="Pfam" id="PF00999">
    <property type="entry name" value="Na_H_Exchanger"/>
    <property type="match status" value="1"/>
</dbReference>
<feature type="transmembrane region" description="Helical" evidence="9">
    <location>
        <begin position="6"/>
        <end position="25"/>
    </location>
</feature>
<evidence type="ECO:0000256" key="3">
    <source>
        <dbReference type="ARBA" id="ARBA00022449"/>
    </source>
</evidence>
<feature type="transmembrane region" description="Helical" evidence="9">
    <location>
        <begin position="237"/>
        <end position="255"/>
    </location>
</feature>
<feature type="transmembrane region" description="Helical" evidence="9">
    <location>
        <begin position="202"/>
        <end position="225"/>
    </location>
</feature>
<feature type="transmembrane region" description="Helical" evidence="9">
    <location>
        <begin position="175"/>
        <end position="196"/>
    </location>
</feature>
<dbReference type="AlphaFoldDB" id="A0A844GTW3"/>
<keyword evidence="5 9" id="KW-0812">Transmembrane</keyword>
<dbReference type="PANTHER" id="PTHR32507:SF7">
    <property type="entry name" value="K(+)_H(+) ANTIPORTER NHAP2"/>
    <property type="match status" value="1"/>
</dbReference>
<dbReference type="NCBIfam" id="NF003716">
    <property type="entry name" value="PRK05326.1-3"/>
    <property type="match status" value="1"/>
</dbReference>
<name>A0A844GTW3_9CHRO</name>
<feature type="transmembrane region" description="Helical" evidence="9">
    <location>
        <begin position="261"/>
        <end position="277"/>
    </location>
</feature>
<feature type="transmembrane region" description="Helical" evidence="9">
    <location>
        <begin position="65"/>
        <end position="82"/>
    </location>
</feature>
<dbReference type="GO" id="GO:0015297">
    <property type="term" value="F:antiporter activity"/>
    <property type="evidence" value="ECO:0007669"/>
    <property type="project" value="UniProtKB-KW"/>
</dbReference>
<accession>A0A844GTW3</accession>
<dbReference type="PANTHER" id="PTHR32507">
    <property type="entry name" value="NA(+)/H(+) ANTIPORTER 1"/>
    <property type="match status" value="1"/>
</dbReference>
<feature type="transmembrane region" description="Helical" evidence="9">
    <location>
        <begin position="314"/>
        <end position="337"/>
    </location>
</feature>
<dbReference type="InterPro" id="IPR006153">
    <property type="entry name" value="Cation/H_exchanger_TM"/>
</dbReference>
<feature type="transmembrane region" description="Helical" evidence="9">
    <location>
        <begin position="32"/>
        <end position="53"/>
    </location>
</feature>
<dbReference type="InterPro" id="IPR038770">
    <property type="entry name" value="Na+/solute_symporter_sf"/>
</dbReference>
<evidence type="ECO:0000256" key="9">
    <source>
        <dbReference type="SAM" id="Phobius"/>
    </source>
</evidence>
<dbReference type="GO" id="GO:1902600">
    <property type="term" value="P:proton transmembrane transport"/>
    <property type="evidence" value="ECO:0007669"/>
    <property type="project" value="InterPro"/>
</dbReference>
<keyword evidence="8 9" id="KW-0472">Membrane</keyword>
<keyword evidence="6 9" id="KW-1133">Transmembrane helix</keyword>
<comment type="caution">
    <text evidence="11">The sequence shown here is derived from an EMBL/GenBank/DDBJ whole genome shotgun (WGS) entry which is preliminary data.</text>
</comment>
<dbReference type="EMBL" id="WMIA01000013">
    <property type="protein sequence ID" value="MTF39480.1"/>
    <property type="molecule type" value="Genomic_DNA"/>
</dbReference>
<proteinExistence type="predicted"/>
<keyword evidence="3" id="KW-0050">Antiport</keyword>
<gene>
    <name evidence="11" type="ORF">GGC33_11160</name>
</gene>
<evidence type="ECO:0000256" key="8">
    <source>
        <dbReference type="ARBA" id="ARBA00023136"/>
    </source>
</evidence>
<evidence type="ECO:0000256" key="1">
    <source>
        <dbReference type="ARBA" id="ARBA00004651"/>
    </source>
</evidence>
<keyword evidence="2" id="KW-0813">Transport</keyword>
<dbReference type="Gene3D" id="1.20.1530.20">
    <property type="match status" value="1"/>
</dbReference>
<evidence type="ECO:0000313" key="11">
    <source>
        <dbReference type="EMBL" id="MTF39480.1"/>
    </source>
</evidence>
<evidence type="ECO:0000259" key="10">
    <source>
        <dbReference type="Pfam" id="PF00999"/>
    </source>
</evidence>
<feature type="transmembrane region" description="Helical" evidence="9">
    <location>
        <begin position="349"/>
        <end position="367"/>
    </location>
</feature>
<organism evidence="11 12">
    <name type="scientific">Cyanobacterium aponinum 0216</name>
    <dbReference type="NCBI Taxonomy" id="2676140"/>
    <lineage>
        <taxon>Bacteria</taxon>
        <taxon>Bacillati</taxon>
        <taxon>Cyanobacteriota</taxon>
        <taxon>Cyanophyceae</taxon>
        <taxon>Oscillatoriophycideae</taxon>
        <taxon>Chroococcales</taxon>
        <taxon>Geminocystaceae</taxon>
        <taxon>Cyanobacterium</taxon>
    </lineage>
</organism>
<dbReference type="RefSeq" id="WP_155084059.1">
    <property type="nucleotide sequence ID" value="NZ_WMIA01000013.1"/>
</dbReference>
<reference evidence="11 12" key="1">
    <citation type="submission" date="2019-11" db="EMBL/GenBank/DDBJ databases">
        <title>Isolation of a new High Light Tolerant Cyanobacteria.</title>
        <authorList>
            <person name="Dobson Z."/>
            <person name="Vaughn N."/>
            <person name="Vaughn M."/>
            <person name="Fromme P."/>
            <person name="Mazor Y."/>
        </authorList>
    </citation>
    <scope>NUCLEOTIDE SEQUENCE [LARGE SCALE GENOMIC DNA]</scope>
    <source>
        <strain evidence="11 12">0216</strain>
    </source>
</reference>
<feature type="transmembrane region" description="Helical" evidence="9">
    <location>
        <begin position="136"/>
        <end position="154"/>
    </location>
</feature>
<feature type="transmembrane region" description="Helical" evidence="9">
    <location>
        <begin position="94"/>
        <end position="116"/>
    </location>
</feature>
<sequence length="409" mass="44201">MNLSYLSIEELFLIFGILILASVFASKIASRLGVPALLLFLLIGILSGSQGVGGIDFESYGVSQYVADSALVIILFSGGLDTKWRQIRPIIKEGLLLSTLGVCITAVLVGSFAWFILGSFSSFNLGVNGITWTEGLLLGAIVSSTDAAAVFSVLKSSNIRLKNNLQPLLELESGSNDPTAILLATSIIGVLAQGVFNPTVIIFSLLLQILIGSFFGYYGGLLMVWVINRIQLASDGLYPVCAFGLLLMIFSITAFARGNPFLAVYIIGIVFSNSNVLKKELIISFHDGLSWLMEITMFLTLGLLVFPSDLLSNISVGIAIALFLILIARPISVFLCLAPFSKYKQADKLFVSWVGLRGAVPIVLSIMPITQGFEYADQIFNLVFFLVIISVLIQGLSLTPMARFLKVID</sequence>
<feature type="transmembrane region" description="Helical" evidence="9">
    <location>
        <begin position="289"/>
        <end position="308"/>
    </location>
</feature>
<evidence type="ECO:0000256" key="7">
    <source>
        <dbReference type="ARBA" id="ARBA00023065"/>
    </source>
</evidence>
<comment type="subcellular location">
    <subcellularLocation>
        <location evidence="1">Cell membrane</location>
        <topology evidence="1">Multi-pass membrane protein</topology>
    </subcellularLocation>
</comment>
<evidence type="ECO:0000256" key="5">
    <source>
        <dbReference type="ARBA" id="ARBA00022692"/>
    </source>
</evidence>
<keyword evidence="4" id="KW-1003">Cell membrane</keyword>
<protein>
    <submittedName>
        <fullName evidence="11">Potassium/proton antiporter</fullName>
    </submittedName>
</protein>
<feature type="domain" description="Cation/H+ exchanger transmembrane" evidence="10">
    <location>
        <begin position="20"/>
        <end position="402"/>
    </location>
</feature>
<evidence type="ECO:0000256" key="4">
    <source>
        <dbReference type="ARBA" id="ARBA00022475"/>
    </source>
</evidence>
<dbReference type="NCBIfam" id="NF003715">
    <property type="entry name" value="PRK05326.1-2"/>
    <property type="match status" value="1"/>
</dbReference>
<dbReference type="Proteomes" id="UP000437131">
    <property type="component" value="Unassembled WGS sequence"/>
</dbReference>
<evidence type="ECO:0000313" key="12">
    <source>
        <dbReference type="Proteomes" id="UP000437131"/>
    </source>
</evidence>
<evidence type="ECO:0000256" key="2">
    <source>
        <dbReference type="ARBA" id="ARBA00022448"/>
    </source>
</evidence>
<evidence type="ECO:0000256" key="6">
    <source>
        <dbReference type="ARBA" id="ARBA00022989"/>
    </source>
</evidence>